<evidence type="ECO:0000259" key="3">
    <source>
        <dbReference type="PROSITE" id="PS50110"/>
    </source>
</evidence>
<name>A0A511D099_9PSEU</name>
<proteinExistence type="predicted"/>
<organism evidence="4 5">
    <name type="scientific">Pseudonocardia asaccharolytica DSM 44247 = NBRC 16224</name>
    <dbReference type="NCBI Taxonomy" id="1123024"/>
    <lineage>
        <taxon>Bacteria</taxon>
        <taxon>Bacillati</taxon>
        <taxon>Actinomycetota</taxon>
        <taxon>Actinomycetes</taxon>
        <taxon>Pseudonocardiales</taxon>
        <taxon>Pseudonocardiaceae</taxon>
        <taxon>Pseudonocardia</taxon>
    </lineage>
</organism>
<dbReference type="OrthoDB" id="5181538at2"/>
<dbReference type="SMART" id="SM00331">
    <property type="entry name" value="PP2C_SIG"/>
    <property type="match status" value="1"/>
</dbReference>
<dbReference type="Gene3D" id="3.60.40.10">
    <property type="entry name" value="PPM-type phosphatase domain"/>
    <property type="match status" value="1"/>
</dbReference>
<dbReference type="InterPro" id="IPR011006">
    <property type="entry name" value="CheY-like_superfamily"/>
</dbReference>
<evidence type="ECO:0000313" key="4">
    <source>
        <dbReference type="EMBL" id="GEL18225.1"/>
    </source>
</evidence>
<keyword evidence="1" id="KW-0378">Hydrolase</keyword>
<dbReference type="STRING" id="1123024.GCA_000423625_03885"/>
<evidence type="ECO:0000313" key="5">
    <source>
        <dbReference type="Proteomes" id="UP000321328"/>
    </source>
</evidence>
<sequence length="390" mass="41529">MTRPLPGQPSRRVVLVEDDPGDVFLVQELLAEVAPEIRLLVAGSVAEAIQRGLLVMADCVLLDLNVPGSRDLEGLREVLQADPFAAVCVLTGLDDEYLGIAAVGIGAQDYLVKGKADGPVLIRAIRYAVERRRAEASLVRLREQQLAAAESARLERGLLPSPLLAGSRVRARSFYRSGRIRSLIGGDFFDAVLGPSGAVHAIVGDVCGHGPDEAALGALLRVSWRALVLAGVDEPQLLSNLQEVLVSERHDPFLFTTVCTVVIAPSAGEALVRLAGHPAPVSLRPHPSTDSPKAGPPLGVVADAAWEPARLPLAPDWALLLYTDGLIEGRGPDPEERLWEEGLLELLDEERDTGLDELPGRLAERVQKINGGPLADDMAILLLSGAGREG</sequence>
<feature type="domain" description="Response regulatory" evidence="3">
    <location>
        <begin position="12"/>
        <end position="128"/>
    </location>
</feature>
<dbReference type="SUPFAM" id="SSF52172">
    <property type="entry name" value="CheY-like"/>
    <property type="match status" value="1"/>
</dbReference>
<dbReference type="Pfam" id="PF07228">
    <property type="entry name" value="SpoIIE"/>
    <property type="match status" value="1"/>
</dbReference>
<dbReference type="PROSITE" id="PS50110">
    <property type="entry name" value="RESPONSE_REGULATORY"/>
    <property type="match status" value="1"/>
</dbReference>
<keyword evidence="2" id="KW-0597">Phosphoprotein</keyword>
<reference evidence="4 5" key="1">
    <citation type="submission" date="2019-07" db="EMBL/GenBank/DDBJ databases">
        <title>Whole genome shotgun sequence of Pseudonocardia asaccharolytica NBRC 16224.</title>
        <authorList>
            <person name="Hosoyama A."/>
            <person name="Uohara A."/>
            <person name="Ohji S."/>
            <person name="Ichikawa N."/>
        </authorList>
    </citation>
    <scope>NUCLEOTIDE SEQUENCE [LARGE SCALE GENOMIC DNA]</scope>
    <source>
        <strain evidence="4 5">NBRC 16224</strain>
    </source>
</reference>
<evidence type="ECO:0000256" key="2">
    <source>
        <dbReference type="PROSITE-ProRule" id="PRU00169"/>
    </source>
</evidence>
<dbReference type="RefSeq" id="WP_051233301.1">
    <property type="nucleotide sequence ID" value="NZ_AUII01000023.1"/>
</dbReference>
<dbReference type="SMART" id="SM00448">
    <property type="entry name" value="REC"/>
    <property type="match status" value="1"/>
</dbReference>
<dbReference type="Proteomes" id="UP000321328">
    <property type="component" value="Unassembled WGS sequence"/>
</dbReference>
<dbReference type="Pfam" id="PF00072">
    <property type="entry name" value="Response_reg"/>
    <property type="match status" value="1"/>
</dbReference>
<dbReference type="PANTHER" id="PTHR43156:SF2">
    <property type="entry name" value="STAGE II SPORULATION PROTEIN E"/>
    <property type="match status" value="1"/>
</dbReference>
<gene>
    <name evidence="4" type="ORF">PA7_20620</name>
</gene>
<dbReference type="InterPro" id="IPR001789">
    <property type="entry name" value="Sig_transdc_resp-reg_receiver"/>
</dbReference>
<comment type="caution">
    <text evidence="4">The sequence shown here is derived from an EMBL/GenBank/DDBJ whole genome shotgun (WGS) entry which is preliminary data.</text>
</comment>
<dbReference type="InterPro" id="IPR052016">
    <property type="entry name" value="Bact_Sigma-Reg"/>
</dbReference>
<dbReference type="InterPro" id="IPR036457">
    <property type="entry name" value="PPM-type-like_dom_sf"/>
</dbReference>
<keyword evidence="5" id="KW-1185">Reference proteome</keyword>
<protein>
    <submittedName>
        <fullName evidence="4">Serine/threonine phosphatase</fullName>
    </submittedName>
</protein>
<dbReference type="GO" id="GO:0016791">
    <property type="term" value="F:phosphatase activity"/>
    <property type="evidence" value="ECO:0007669"/>
    <property type="project" value="TreeGrafter"/>
</dbReference>
<dbReference type="InterPro" id="IPR001932">
    <property type="entry name" value="PPM-type_phosphatase-like_dom"/>
</dbReference>
<dbReference type="Gene3D" id="3.40.50.2300">
    <property type="match status" value="1"/>
</dbReference>
<dbReference type="PANTHER" id="PTHR43156">
    <property type="entry name" value="STAGE II SPORULATION PROTEIN E-RELATED"/>
    <property type="match status" value="1"/>
</dbReference>
<accession>A0A511D099</accession>
<dbReference type="EMBL" id="BJVI01000017">
    <property type="protein sequence ID" value="GEL18225.1"/>
    <property type="molecule type" value="Genomic_DNA"/>
</dbReference>
<dbReference type="GO" id="GO:0000160">
    <property type="term" value="P:phosphorelay signal transduction system"/>
    <property type="evidence" value="ECO:0007669"/>
    <property type="project" value="InterPro"/>
</dbReference>
<feature type="modified residue" description="4-aspartylphosphate" evidence="2">
    <location>
        <position position="63"/>
    </location>
</feature>
<dbReference type="AlphaFoldDB" id="A0A511D099"/>
<evidence type="ECO:0000256" key="1">
    <source>
        <dbReference type="ARBA" id="ARBA00022801"/>
    </source>
</evidence>